<comment type="similarity">
    <text evidence="2">Belongs to the UPF0496 family.</text>
</comment>
<feature type="transmembrane region" description="Helical" evidence="6">
    <location>
        <begin position="249"/>
        <end position="268"/>
    </location>
</feature>
<dbReference type="RefSeq" id="XP_022947486.1">
    <property type="nucleotide sequence ID" value="XM_023091718.1"/>
</dbReference>
<proteinExistence type="inferred from homology"/>
<protein>
    <submittedName>
        <fullName evidence="8">UPF0496 protein At2g18630-like</fullName>
    </submittedName>
</protein>
<dbReference type="PANTHER" id="PTHR31113:SF32">
    <property type="entry name" value="UPF0496 PLANT-LIKE PROTEIN"/>
    <property type="match status" value="1"/>
</dbReference>
<evidence type="ECO:0000313" key="7">
    <source>
        <dbReference type="Proteomes" id="UP000504609"/>
    </source>
</evidence>
<keyword evidence="7" id="KW-1185">Reference proteome</keyword>
<dbReference type="Proteomes" id="UP000504609">
    <property type="component" value="Unplaced"/>
</dbReference>
<reference evidence="8" key="1">
    <citation type="submission" date="2025-08" db="UniProtKB">
        <authorList>
            <consortium name="RefSeq"/>
        </authorList>
    </citation>
    <scope>IDENTIFICATION</scope>
    <source>
        <tissue evidence="8">Young leaves</tissue>
    </source>
</reference>
<keyword evidence="5 6" id="KW-0472">Membrane</keyword>
<sequence length="380" mass="42680">MMGGQSSKNRSGGGVASSAPSVLINVDSHYAAALSSYETECENNPDLQSFDDKVHERTNRALNSLATGIGPSSLSLDVLMEIPEFLLEMNEDAVKLILASKEDVWSNKELFELVDAFFDNSLKTLHFCTALENCLRRTRDSELIIKVAINQFESGENGDDERYVKTIEELKKFQEVGNPFSQEFVQLFVPLYKQHLSMFKKLQHQKKKLDKKYRTMKTWKKLTNVFLVTLFASVLVFSVVAAAMSAPPVVIALTAALVVPMGPVGKWCNTLWNRYLSHIKAEKQLINSVQGHTYIVLKDFENIRLLVQKLSIQLGSLLQNTDLGIREQGAMQLVIDEIKKNLKGFDETIEKLSVHASKCSTDVTKARTVIIQKIAMHHNS</sequence>
<accession>A0A6J1G6K3</accession>
<dbReference type="GeneID" id="111451340"/>
<organism evidence="7 8">
    <name type="scientific">Cucurbita moschata</name>
    <name type="common">Winter crookneck squash</name>
    <name type="synonym">Cucurbita pepo var. moschata</name>
    <dbReference type="NCBI Taxonomy" id="3662"/>
    <lineage>
        <taxon>Eukaryota</taxon>
        <taxon>Viridiplantae</taxon>
        <taxon>Streptophyta</taxon>
        <taxon>Embryophyta</taxon>
        <taxon>Tracheophyta</taxon>
        <taxon>Spermatophyta</taxon>
        <taxon>Magnoliopsida</taxon>
        <taxon>eudicotyledons</taxon>
        <taxon>Gunneridae</taxon>
        <taxon>Pentapetalae</taxon>
        <taxon>rosids</taxon>
        <taxon>fabids</taxon>
        <taxon>Cucurbitales</taxon>
        <taxon>Cucurbitaceae</taxon>
        <taxon>Cucurbiteae</taxon>
        <taxon>Cucurbita</taxon>
    </lineage>
</organism>
<feature type="transmembrane region" description="Helical" evidence="6">
    <location>
        <begin position="222"/>
        <end position="243"/>
    </location>
</feature>
<evidence type="ECO:0000256" key="3">
    <source>
        <dbReference type="ARBA" id="ARBA00022692"/>
    </source>
</evidence>
<dbReference type="PANTHER" id="PTHR31113">
    <property type="entry name" value="UPF0496 PROTEIN 3-RELATED"/>
    <property type="match status" value="1"/>
</dbReference>
<evidence type="ECO:0000256" key="1">
    <source>
        <dbReference type="ARBA" id="ARBA00004370"/>
    </source>
</evidence>
<comment type="subcellular location">
    <subcellularLocation>
        <location evidence="1">Membrane</location>
    </subcellularLocation>
</comment>
<dbReference type="KEGG" id="cmos:111451340"/>
<dbReference type="GO" id="GO:0016020">
    <property type="term" value="C:membrane"/>
    <property type="evidence" value="ECO:0007669"/>
    <property type="project" value="UniProtKB-SubCell"/>
</dbReference>
<gene>
    <name evidence="8" type="primary">LOC111451340</name>
</gene>
<name>A0A6J1G6K3_CUCMO</name>
<keyword evidence="3 6" id="KW-0812">Transmembrane</keyword>
<evidence type="ECO:0000256" key="2">
    <source>
        <dbReference type="ARBA" id="ARBA00009074"/>
    </source>
</evidence>
<dbReference type="InterPro" id="IPR007749">
    <property type="entry name" value="DUF677"/>
</dbReference>
<evidence type="ECO:0000256" key="6">
    <source>
        <dbReference type="SAM" id="Phobius"/>
    </source>
</evidence>
<dbReference type="AlphaFoldDB" id="A0A6J1G6K3"/>
<evidence type="ECO:0000256" key="5">
    <source>
        <dbReference type="ARBA" id="ARBA00023136"/>
    </source>
</evidence>
<evidence type="ECO:0000256" key="4">
    <source>
        <dbReference type="ARBA" id="ARBA00022989"/>
    </source>
</evidence>
<keyword evidence="4 6" id="KW-1133">Transmembrane helix</keyword>
<dbReference type="Pfam" id="PF05055">
    <property type="entry name" value="DUF677"/>
    <property type="match status" value="1"/>
</dbReference>
<evidence type="ECO:0000313" key="8">
    <source>
        <dbReference type="RefSeq" id="XP_022947486.1"/>
    </source>
</evidence>